<name>A0ABT4L6D3_9SPHI</name>
<keyword evidence="3" id="KW-1185">Reference proteome</keyword>
<dbReference type="EMBL" id="JAPWGM010000001">
    <property type="protein sequence ID" value="MCZ4243488.1"/>
    <property type="molecule type" value="Genomic_DNA"/>
</dbReference>
<evidence type="ECO:0000313" key="3">
    <source>
        <dbReference type="Proteomes" id="UP001144347"/>
    </source>
</evidence>
<reference evidence="2" key="1">
    <citation type="submission" date="2022-12" db="EMBL/GenBank/DDBJ databases">
        <title>Genome sequence of HCMS5-2.</title>
        <authorList>
            <person name="Woo H."/>
        </authorList>
    </citation>
    <scope>NUCLEOTIDE SEQUENCE</scope>
    <source>
        <strain evidence="2">HCMS5-2</strain>
    </source>
</reference>
<evidence type="ECO:0000259" key="1">
    <source>
        <dbReference type="Pfam" id="PF14393"/>
    </source>
</evidence>
<dbReference type="Proteomes" id="UP001144347">
    <property type="component" value="Unassembled WGS sequence"/>
</dbReference>
<gene>
    <name evidence="2" type="ORF">O0955_05665</name>
</gene>
<feature type="domain" description="DUF4422" evidence="1">
    <location>
        <begin position="7"/>
        <end position="256"/>
    </location>
</feature>
<organism evidence="2 3">
    <name type="scientific">Pedobacter punctiformis</name>
    <dbReference type="NCBI Taxonomy" id="3004097"/>
    <lineage>
        <taxon>Bacteria</taxon>
        <taxon>Pseudomonadati</taxon>
        <taxon>Bacteroidota</taxon>
        <taxon>Sphingobacteriia</taxon>
        <taxon>Sphingobacteriales</taxon>
        <taxon>Sphingobacteriaceae</taxon>
        <taxon>Pedobacter</taxon>
    </lineage>
</organism>
<sequence length="269" mass="31929">MSQDLTIFSVFHKEYPVPQCDFIKPIQVGRKSSTLELGFTSDDEGDNIADKNDTHSELTALYWIWKNMDKIDSNWIGLCHYRRYFILPEIHIKKKLLQTKTVVDSRDVYPKELNHGTLNQVCSNELKTVLIEALKEGNVIIPIPSSTSIELIYNASIKNHYVYYHIKEDWYLMRDAVIKFYPDLKDKFDTFFDSETKMHNYNMFIADKNTFRSYCEWLFPIIFELEKKIKISEYPYQKRVFGFLSERLINLYLSYNNIKTKALPVVFFT</sequence>
<protein>
    <submittedName>
        <fullName evidence="2">DUF4422 domain-containing protein</fullName>
    </submittedName>
</protein>
<comment type="caution">
    <text evidence="2">The sequence shown here is derived from an EMBL/GenBank/DDBJ whole genome shotgun (WGS) entry which is preliminary data.</text>
</comment>
<evidence type="ECO:0000313" key="2">
    <source>
        <dbReference type="EMBL" id="MCZ4243488.1"/>
    </source>
</evidence>
<dbReference type="Pfam" id="PF14393">
    <property type="entry name" value="DUF4422"/>
    <property type="match status" value="1"/>
</dbReference>
<dbReference type="InterPro" id="IPR025536">
    <property type="entry name" value="DUF4422"/>
</dbReference>
<dbReference type="RefSeq" id="WP_269426550.1">
    <property type="nucleotide sequence ID" value="NZ_JAPWGM010000001.1"/>
</dbReference>
<proteinExistence type="predicted"/>
<accession>A0ABT4L6D3</accession>